<keyword evidence="10" id="KW-0547">Nucleotide-binding</keyword>
<dbReference type="Gene3D" id="3.30.565.10">
    <property type="entry name" value="Histidine kinase-like ATPase, C-terminal domain"/>
    <property type="match status" value="1"/>
</dbReference>
<dbReference type="Proteomes" id="UP001165498">
    <property type="component" value="Unassembled WGS sequence"/>
</dbReference>
<dbReference type="GO" id="GO:0005524">
    <property type="term" value="F:ATP binding"/>
    <property type="evidence" value="ECO:0007669"/>
    <property type="project" value="UniProtKB-KW"/>
</dbReference>
<keyword evidence="7" id="KW-0175">Coiled coil</keyword>
<dbReference type="SUPFAM" id="SSF55874">
    <property type="entry name" value="ATPase domain of HSP90 chaperone/DNA topoisomerase II/histidine kinase"/>
    <property type="match status" value="1"/>
</dbReference>
<dbReference type="InterPro" id="IPR003661">
    <property type="entry name" value="HisK_dim/P_dom"/>
</dbReference>
<dbReference type="Pfam" id="PF02518">
    <property type="entry name" value="HATPase_c"/>
    <property type="match status" value="1"/>
</dbReference>
<dbReference type="PROSITE" id="PS50110">
    <property type="entry name" value="RESPONSE_REGULATORY"/>
    <property type="match status" value="1"/>
</dbReference>
<feature type="domain" description="Histidine kinase" evidence="8">
    <location>
        <begin position="159"/>
        <end position="373"/>
    </location>
</feature>
<dbReference type="RefSeq" id="WP_255914334.1">
    <property type="nucleotide sequence ID" value="NZ_JANFQO010000008.1"/>
</dbReference>
<evidence type="ECO:0000313" key="10">
    <source>
        <dbReference type="EMBL" id="MCQ4165230.1"/>
    </source>
</evidence>
<evidence type="ECO:0000256" key="7">
    <source>
        <dbReference type="SAM" id="Coils"/>
    </source>
</evidence>
<dbReference type="Pfam" id="PF00072">
    <property type="entry name" value="Response_reg"/>
    <property type="match status" value="1"/>
</dbReference>
<evidence type="ECO:0000256" key="2">
    <source>
        <dbReference type="ARBA" id="ARBA00012438"/>
    </source>
</evidence>
<dbReference type="SMART" id="SM00448">
    <property type="entry name" value="REC"/>
    <property type="match status" value="1"/>
</dbReference>
<dbReference type="EC" id="2.7.13.3" evidence="2"/>
<dbReference type="Pfam" id="PF00512">
    <property type="entry name" value="HisKA"/>
    <property type="match status" value="1"/>
</dbReference>
<feature type="coiled-coil region" evidence="7">
    <location>
        <begin position="125"/>
        <end position="159"/>
    </location>
</feature>
<dbReference type="Gene3D" id="3.40.50.2300">
    <property type="match status" value="1"/>
</dbReference>
<dbReference type="EMBL" id="JANFQO010000008">
    <property type="protein sequence ID" value="MCQ4165230.1"/>
    <property type="molecule type" value="Genomic_DNA"/>
</dbReference>
<keyword evidence="11" id="KW-1185">Reference proteome</keyword>
<dbReference type="InterPro" id="IPR005467">
    <property type="entry name" value="His_kinase_dom"/>
</dbReference>
<feature type="domain" description="Response regulatory" evidence="9">
    <location>
        <begin position="390"/>
        <end position="504"/>
    </location>
</feature>
<comment type="catalytic activity">
    <reaction evidence="1">
        <text>ATP + protein L-histidine = ADP + protein N-phospho-L-histidine.</text>
        <dbReference type="EC" id="2.7.13.3"/>
    </reaction>
</comment>
<comment type="caution">
    <text evidence="10">The sequence shown here is derived from an EMBL/GenBank/DDBJ whole genome shotgun (WGS) entry which is preliminary data.</text>
</comment>
<evidence type="ECO:0000256" key="3">
    <source>
        <dbReference type="ARBA" id="ARBA00022553"/>
    </source>
</evidence>
<dbReference type="PRINTS" id="PR00344">
    <property type="entry name" value="BCTRLSENSOR"/>
</dbReference>
<protein>
    <recommendedName>
        <fullName evidence="2">histidine kinase</fullName>
        <ecNumber evidence="2">2.7.13.3</ecNumber>
    </recommendedName>
</protein>
<dbReference type="CDD" id="cd00156">
    <property type="entry name" value="REC"/>
    <property type="match status" value="1"/>
</dbReference>
<dbReference type="CDD" id="cd16922">
    <property type="entry name" value="HATPase_EvgS-ArcB-TorS-like"/>
    <property type="match status" value="1"/>
</dbReference>
<evidence type="ECO:0000313" key="11">
    <source>
        <dbReference type="Proteomes" id="UP001165498"/>
    </source>
</evidence>
<reference evidence="10" key="1">
    <citation type="submission" date="2022-07" db="EMBL/GenBank/DDBJ databases">
        <title>Tahibacter sp., a new gammaproteobacterium isolated from the silt sample collected at pig farm.</title>
        <authorList>
            <person name="Chen H."/>
        </authorList>
    </citation>
    <scope>NUCLEOTIDE SEQUENCE</scope>
    <source>
        <strain evidence="10">P2K</strain>
    </source>
</reference>
<dbReference type="InterPro" id="IPR011006">
    <property type="entry name" value="CheY-like_superfamily"/>
</dbReference>
<dbReference type="InterPro" id="IPR001789">
    <property type="entry name" value="Sig_transdc_resp-reg_receiver"/>
</dbReference>
<keyword evidence="4" id="KW-0808">Transferase</keyword>
<dbReference type="InterPro" id="IPR003594">
    <property type="entry name" value="HATPase_dom"/>
</dbReference>
<evidence type="ECO:0000256" key="1">
    <source>
        <dbReference type="ARBA" id="ARBA00000085"/>
    </source>
</evidence>
<dbReference type="PANTHER" id="PTHR43047:SF72">
    <property type="entry name" value="OSMOSENSING HISTIDINE PROTEIN KINASE SLN1"/>
    <property type="match status" value="1"/>
</dbReference>
<feature type="modified residue" description="4-aspartylphosphate" evidence="6">
    <location>
        <position position="439"/>
    </location>
</feature>
<evidence type="ECO:0000256" key="6">
    <source>
        <dbReference type="PROSITE-ProRule" id="PRU00169"/>
    </source>
</evidence>
<name>A0ABT1QSG0_9GAMM</name>
<dbReference type="SMART" id="SM00387">
    <property type="entry name" value="HATPase_c"/>
    <property type="match status" value="1"/>
</dbReference>
<evidence type="ECO:0000259" key="8">
    <source>
        <dbReference type="PROSITE" id="PS50109"/>
    </source>
</evidence>
<keyword evidence="5" id="KW-0418">Kinase</keyword>
<keyword evidence="10" id="KW-0067">ATP-binding</keyword>
<dbReference type="CDD" id="cd00082">
    <property type="entry name" value="HisKA"/>
    <property type="match status" value="1"/>
</dbReference>
<proteinExistence type="predicted"/>
<dbReference type="PROSITE" id="PS50109">
    <property type="entry name" value="HIS_KIN"/>
    <property type="match status" value="1"/>
</dbReference>
<organism evidence="10 11">
    <name type="scientific">Tahibacter harae</name>
    <dbReference type="NCBI Taxonomy" id="2963937"/>
    <lineage>
        <taxon>Bacteria</taxon>
        <taxon>Pseudomonadati</taxon>
        <taxon>Pseudomonadota</taxon>
        <taxon>Gammaproteobacteria</taxon>
        <taxon>Lysobacterales</taxon>
        <taxon>Rhodanobacteraceae</taxon>
        <taxon>Tahibacter</taxon>
    </lineage>
</organism>
<dbReference type="SMART" id="SM00388">
    <property type="entry name" value="HisKA"/>
    <property type="match status" value="1"/>
</dbReference>
<evidence type="ECO:0000256" key="5">
    <source>
        <dbReference type="ARBA" id="ARBA00022777"/>
    </source>
</evidence>
<accession>A0ABT1QSG0</accession>
<dbReference type="InterPro" id="IPR004358">
    <property type="entry name" value="Sig_transdc_His_kin-like_C"/>
</dbReference>
<evidence type="ECO:0000259" key="9">
    <source>
        <dbReference type="PROSITE" id="PS50110"/>
    </source>
</evidence>
<dbReference type="SUPFAM" id="SSF47384">
    <property type="entry name" value="Homodimeric domain of signal transducing histidine kinase"/>
    <property type="match status" value="1"/>
</dbReference>
<dbReference type="InterPro" id="IPR036097">
    <property type="entry name" value="HisK_dim/P_sf"/>
</dbReference>
<sequence length="507" mass="55091">MNRFPAAVDSYLDQTLRARARPLLLSFDADWNLVEVRGDTAANGLAGEDARGLVQQLQDLFLGLPLDQSQDLPFVELSDGRHAHVHLIPDGENFHLLLLDARDEHRQTQVQQQMGNEAVLAGIEKSRTLARLRQIKSELEQQRARLEEANALKNALFATLSHEFRTPLTSIFGYLHLLERGLEPNAGQAQALRALRRNASHLFALAENLLEYGRSESGESLLDPAQLDLAQLVADLDAMFQPLAAEKGLALLIEAGAAPPEQAWFDPVKLRQVAINLLSNALRYTPRGYVKARLEWRDQALRLDVADSGLGIDQASRARIFRPFNRGAQHGGRGAGLGLSIVKRLVERMDGRLELDSTPGQGSTFRVSLPPLRAGGLPALPEEAKRRGLSALIVDDDPDVAGLLEVLLDDLGVSTRQAGTAAAALAAVAEAEPDLVLVDVELPGLSGNAAVYQLRSQGFKGGIVTLSANATEEARRAALAAGADYYLTKPLDFAQFARVIQQAGRRD</sequence>
<dbReference type="Gene3D" id="1.10.287.130">
    <property type="match status" value="1"/>
</dbReference>
<keyword evidence="3 6" id="KW-0597">Phosphoprotein</keyword>
<dbReference type="SUPFAM" id="SSF52172">
    <property type="entry name" value="CheY-like"/>
    <property type="match status" value="1"/>
</dbReference>
<dbReference type="InterPro" id="IPR036890">
    <property type="entry name" value="HATPase_C_sf"/>
</dbReference>
<dbReference type="PANTHER" id="PTHR43047">
    <property type="entry name" value="TWO-COMPONENT HISTIDINE PROTEIN KINASE"/>
    <property type="match status" value="1"/>
</dbReference>
<gene>
    <name evidence="10" type="ORF">NM961_10960</name>
</gene>
<evidence type="ECO:0000256" key="4">
    <source>
        <dbReference type="ARBA" id="ARBA00022679"/>
    </source>
</evidence>